<evidence type="ECO:0000313" key="2">
    <source>
        <dbReference type="EMBL" id="KAK2193931.1"/>
    </source>
</evidence>
<organism evidence="2 3">
    <name type="scientific">Ridgeia piscesae</name>
    <name type="common">Tubeworm</name>
    <dbReference type="NCBI Taxonomy" id="27915"/>
    <lineage>
        <taxon>Eukaryota</taxon>
        <taxon>Metazoa</taxon>
        <taxon>Spiralia</taxon>
        <taxon>Lophotrochozoa</taxon>
        <taxon>Annelida</taxon>
        <taxon>Polychaeta</taxon>
        <taxon>Sedentaria</taxon>
        <taxon>Canalipalpata</taxon>
        <taxon>Sabellida</taxon>
        <taxon>Siboglinidae</taxon>
        <taxon>Ridgeia</taxon>
    </lineage>
</organism>
<protein>
    <submittedName>
        <fullName evidence="2">Uncharacterized protein</fullName>
    </submittedName>
</protein>
<dbReference type="AlphaFoldDB" id="A0AAD9ULM7"/>
<keyword evidence="1" id="KW-0812">Transmembrane</keyword>
<evidence type="ECO:0000313" key="3">
    <source>
        <dbReference type="Proteomes" id="UP001209878"/>
    </source>
</evidence>
<feature type="transmembrane region" description="Helical" evidence="1">
    <location>
        <begin position="57"/>
        <end position="80"/>
    </location>
</feature>
<reference evidence="2" key="1">
    <citation type="journal article" date="2023" name="Mol. Biol. Evol.">
        <title>Third-Generation Sequencing Reveals the Adaptive Role of the Epigenome in Three Deep-Sea Polychaetes.</title>
        <authorList>
            <person name="Perez M."/>
            <person name="Aroh O."/>
            <person name="Sun Y."/>
            <person name="Lan Y."/>
            <person name="Juniper S.K."/>
            <person name="Young C.R."/>
            <person name="Angers B."/>
            <person name="Qian P.Y."/>
        </authorList>
    </citation>
    <scope>NUCLEOTIDE SEQUENCE</scope>
    <source>
        <strain evidence="2">R07B-5</strain>
    </source>
</reference>
<dbReference type="Proteomes" id="UP001209878">
    <property type="component" value="Unassembled WGS sequence"/>
</dbReference>
<name>A0AAD9ULM7_RIDPI</name>
<feature type="transmembrane region" description="Helical" evidence="1">
    <location>
        <begin position="29"/>
        <end position="51"/>
    </location>
</feature>
<evidence type="ECO:0000256" key="1">
    <source>
        <dbReference type="SAM" id="Phobius"/>
    </source>
</evidence>
<accession>A0AAD9ULM7</accession>
<feature type="transmembrane region" description="Helical" evidence="1">
    <location>
        <begin position="100"/>
        <end position="121"/>
    </location>
</feature>
<proteinExistence type="predicted"/>
<gene>
    <name evidence="2" type="ORF">NP493_4g01001</name>
</gene>
<keyword evidence="1" id="KW-0472">Membrane</keyword>
<keyword evidence="3" id="KW-1185">Reference proteome</keyword>
<keyword evidence="1" id="KW-1133">Transmembrane helix</keyword>
<comment type="caution">
    <text evidence="2">The sequence shown here is derived from an EMBL/GenBank/DDBJ whole genome shotgun (WGS) entry which is preliminary data.</text>
</comment>
<sequence length="126" mass="14729">MDKQELRLIQLSYYNILSTARHGKLCRKIVIKTGIILSFITNETCTFMTIPLLLHEAILQCSIPFSYILSLLLLICGHAIQKTVNLWIKCKHNLYKHTGLFVNPSFFYIMFKEFSFILVYMTSLNF</sequence>
<dbReference type="EMBL" id="JAODUO010000004">
    <property type="protein sequence ID" value="KAK2193931.1"/>
    <property type="molecule type" value="Genomic_DNA"/>
</dbReference>